<dbReference type="Proteomes" id="UP000076738">
    <property type="component" value="Unassembled WGS sequence"/>
</dbReference>
<sequence>MVVLTNVLRALIALTMAVSTASAAFPLPRMHIRKDVDDVLIHRHAASRTTKAPLAVRSGASSLLTPGTPVSGLVSAYVGTGSSRKRDDSLGYFSPMTSSLEPYDSLYVRCSRADPGCTPVPFTFTVPDSADELIQIGYEGFDGLILSLVGLYTDHVSWEGNNTDGQWVDYDMSLGAGNSNYVIFADWGQNTAVGTPPTYVEGAAAGWTETSIFSIDPATGILGVYWVNPDGTYADPLYLVYSASLNTVYVTGDVDLLATTVSADDLEPLTLIFSPGATAST</sequence>
<feature type="signal peptide" evidence="1">
    <location>
        <begin position="1"/>
        <end position="23"/>
    </location>
</feature>
<evidence type="ECO:0000256" key="1">
    <source>
        <dbReference type="SAM" id="SignalP"/>
    </source>
</evidence>
<evidence type="ECO:0000313" key="3">
    <source>
        <dbReference type="Proteomes" id="UP000076738"/>
    </source>
</evidence>
<keyword evidence="1" id="KW-0732">Signal</keyword>
<name>A0A167RSF1_CALVF</name>
<proteinExistence type="predicted"/>
<accession>A0A167RSF1</accession>
<feature type="chain" id="PRO_5007892071" evidence="1">
    <location>
        <begin position="24"/>
        <end position="281"/>
    </location>
</feature>
<reference evidence="2 3" key="1">
    <citation type="journal article" date="2016" name="Mol. Biol. Evol.">
        <title>Comparative Genomics of Early-Diverging Mushroom-Forming Fungi Provides Insights into the Origins of Lignocellulose Decay Capabilities.</title>
        <authorList>
            <person name="Nagy L.G."/>
            <person name="Riley R."/>
            <person name="Tritt A."/>
            <person name="Adam C."/>
            <person name="Daum C."/>
            <person name="Floudas D."/>
            <person name="Sun H."/>
            <person name="Yadav J.S."/>
            <person name="Pangilinan J."/>
            <person name="Larsson K.H."/>
            <person name="Matsuura K."/>
            <person name="Barry K."/>
            <person name="Labutti K."/>
            <person name="Kuo R."/>
            <person name="Ohm R.A."/>
            <person name="Bhattacharya S.S."/>
            <person name="Shirouzu T."/>
            <person name="Yoshinaga Y."/>
            <person name="Martin F.M."/>
            <person name="Grigoriev I.V."/>
            <person name="Hibbett D.S."/>
        </authorList>
    </citation>
    <scope>NUCLEOTIDE SEQUENCE [LARGE SCALE GENOMIC DNA]</scope>
    <source>
        <strain evidence="2 3">TUFC12733</strain>
    </source>
</reference>
<evidence type="ECO:0000313" key="2">
    <source>
        <dbReference type="EMBL" id="KZP01224.1"/>
    </source>
</evidence>
<keyword evidence="3" id="KW-1185">Reference proteome</keyword>
<protein>
    <submittedName>
        <fullName evidence="2">Uncharacterized protein</fullName>
    </submittedName>
</protein>
<dbReference type="AlphaFoldDB" id="A0A167RSF1"/>
<dbReference type="STRING" id="1330018.A0A167RSF1"/>
<dbReference type="OrthoDB" id="4584900at2759"/>
<gene>
    <name evidence="2" type="ORF">CALVIDRAFT_532838</name>
</gene>
<dbReference type="EMBL" id="KV417267">
    <property type="protein sequence ID" value="KZP01224.1"/>
    <property type="molecule type" value="Genomic_DNA"/>
</dbReference>
<organism evidence="2 3">
    <name type="scientific">Calocera viscosa (strain TUFC12733)</name>
    <dbReference type="NCBI Taxonomy" id="1330018"/>
    <lineage>
        <taxon>Eukaryota</taxon>
        <taxon>Fungi</taxon>
        <taxon>Dikarya</taxon>
        <taxon>Basidiomycota</taxon>
        <taxon>Agaricomycotina</taxon>
        <taxon>Dacrymycetes</taxon>
        <taxon>Dacrymycetales</taxon>
        <taxon>Dacrymycetaceae</taxon>
        <taxon>Calocera</taxon>
    </lineage>
</organism>